<dbReference type="AlphaFoldDB" id="A0A2C5XPG0"/>
<dbReference type="PRINTS" id="PR01415">
    <property type="entry name" value="ANKYRIN"/>
</dbReference>
<evidence type="ECO:0008006" key="6">
    <source>
        <dbReference type="Google" id="ProtNLM"/>
    </source>
</evidence>
<dbReference type="EMBL" id="NJET01000234">
    <property type="protein sequence ID" value="PHH59155.1"/>
    <property type="molecule type" value="Genomic_DNA"/>
</dbReference>
<evidence type="ECO:0000256" key="3">
    <source>
        <dbReference type="PROSITE-ProRule" id="PRU00023"/>
    </source>
</evidence>
<organism evidence="4 5">
    <name type="scientific">Ophiocordyceps australis</name>
    <dbReference type="NCBI Taxonomy" id="1399860"/>
    <lineage>
        <taxon>Eukaryota</taxon>
        <taxon>Fungi</taxon>
        <taxon>Dikarya</taxon>
        <taxon>Ascomycota</taxon>
        <taxon>Pezizomycotina</taxon>
        <taxon>Sordariomycetes</taxon>
        <taxon>Hypocreomycetidae</taxon>
        <taxon>Hypocreales</taxon>
        <taxon>Ophiocordycipitaceae</taxon>
        <taxon>Ophiocordyceps</taxon>
    </lineage>
</organism>
<reference evidence="4 5" key="1">
    <citation type="submission" date="2017-06" db="EMBL/GenBank/DDBJ databases">
        <title>Ant-infecting Ophiocordyceps genomes reveal a high diversity of potential behavioral manipulation genes and a possible major role for enterotoxins.</title>
        <authorList>
            <person name="De Bekker C."/>
            <person name="Evans H.C."/>
            <person name="Brachmann A."/>
            <person name="Hughes D.P."/>
        </authorList>
    </citation>
    <scope>NUCLEOTIDE SEQUENCE [LARGE SCALE GENOMIC DNA]</scope>
    <source>
        <strain evidence="4 5">Map64</strain>
    </source>
</reference>
<dbReference type="Pfam" id="PF12796">
    <property type="entry name" value="Ank_2"/>
    <property type="match status" value="1"/>
</dbReference>
<protein>
    <recommendedName>
        <fullName evidence="6">F-box domain-containing protein</fullName>
    </recommendedName>
</protein>
<sequence length="627" mass="70609">MATQILVNLPIDVKMEIIDWLRCRHDFLHLAQTCRTFATIVLPRLYRFSVTHQGSECIFWAVTHKPAEGTSASLQDNRNVLQYAMRNGGDANVIFSLQGKARDTTPLHLAALNRMALIVYDLLKFGAKVNVANITKSDDNGLDDWLSLRFRRSLKDDIRDALKATKWLPMVFPMVQQQHDIVCLLFAGGAPPHLGISGKRELAKRPQESQAVTIYHFYAAMTHFDRLQKHHVEMYAALFQKHKEYVDTKIAGAGYAPLHIAVKNGNPTALKKLIKLGANVDVQCTLGRTPLMMAIQECTIHESVDSRRVMFEIIQFLLDCNANVSHTSHRVQETPLICVMEEPITYWSSAQCQCLVTIIDLLVEYGADLNQRSFGGKTLLHHVCLQLFHAKHTGGLKKILTHIMKKGADINMPLRGGMTMLRYCISNFMSVSPSHLRLMCQLGADIGEHEVEGVLAEWIDCRKMRHETQVSKVLKHHAEHISDSAAYEAYQKAFDQANVDLVGQLTAILPSPADASELVAIALSKPNLELLNMAVPLPFDANYTWKNGKSYLHIIVDKLTNEKLYKEDQAIDEATFFVKEGTSLAIKDKNGMDAIQMANKKRERHPMFVCMLYEARDKQRGIAGEEA</sequence>
<dbReference type="OrthoDB" id="194358at2759"/>
<dbReference type="SUPFAM" id="SSF48403">
    <property type="entry name" value="Ankyrin repeat"/>
    <property type="match status" value="1"/>
</dbReference>
<evidence type="ECO:0000256" key="1">
    <source>
        <dbReference type="ARBA" id="ARBA00022737"/>
    </source>
</evidence>
<comment type="caution">
    <text evidence="4">The sequence shown here is derived from an EMBL/GenBank/DDBJ whole genome shotgun (WGS) entry which is preliminary data.</text>
</comment>
<keyword evidence="1" id="KW-0677">Repeat</keyword>
<dbReference type="STRING" id="1399860.A0A2C5XPG0"/>
<dbReference type="Pfam" id="PF00023">
    <property type="entry name" value="Ank"/>
    <property type="match status" value="1"/>
</dbReference>
<feature type="repeat" description="ANK" evidence="3">
    <location>
        <begin position="253"/>
        <end position="285"/>
    </location>
</feature>
<dbReference type="PANTHER" id="PTHR24198:SF165">
    <property type="entry name" value="ANKYRIN REPEAT-CONTAINING PROTEIN-RELATED"/>
    <property type="match status" value="1"/>
</dbReference>
<feature type="repeat" description="ANK" evidence="3">
    <location>
        <begin position="102"/>
        <end position="134"/>
    </location>
</feature>
<name>A0A2C5XPG0_9HYPO</name>
<keyword evidence="5" id="KW-1185">Reference proteome</keyword>
<dbReference type="PROSITE" id="PS50297">
    <property type="entry name" value="ANK_REP_REGION"/>
    <property type="match status" value="2"/>
</dbReference>
<dbReference type="InterPro" id="IPR002110">
    <property type="entry name" value="Ankyrin_rpt"/>
</dbReference>
<dbReference type="PROSITE" id="PS50088">
    <property type="entry name" value="ANK_REPEAT"/>
    <property type="match status" value="2"/>
</dbReference>
<evidence type="ECO:0000256" key="2">
    <source>
        <dbReference type="ARBA" id="ARBA00023043"/>
    </source>
</evidence>
<evidence type="ECO:0000313" key="5">
    <source>
        <dbReference type="Proteomes" id="UP000226192"/>
    </source>
</evidence>
<dbReference type="SMART" id="SM00248">
    <property type="entry name" value="ANK"/>
    <property type="match status" value="7"/>
</dbReference>
<dbReference type="Proteomes" id="UP000226192">
    <property type="component" value="Unassembled WGS sequence"/>
</dbReference>
<proteinExistence type="predicted"/>
<evidence type="ECO:0000313" key="4">
    <source>
        <dbReference type="EMBL" id="PHH59155.1"/>
    </source>
</evidence>
<accession>A0A2C5XPG0</accession>
<keyword evidence="2 3" id="KW-0040">ANK repeat</keyword>
<dbReference type="Gene3D" id="1.25.40.20">
    <property type="entry name" value="Ankyrin repeat-containing domain"/>
    <property type="match status" value="3"/>
</dbReference>
<gene>
    <name evidence="4" type="ORF">CDD81_3686</name>
</gene>
<dbReference type="PANTHER" id="PTHR24198">
    <property type="entry name" value="ANKYRIN REPEAT AND PROTEIN KINASE DOMAIN-CONTAINING PROTEIN"/>
    <property type="match status" value="1"/>
</dbReference>
<dbReference type="InterPro" id="IPR036770">
    <property type="entry name" value="Ankyrin_rpt-contain_sf"/>
</dbReference>